<organism evidence="2">
    <name type="scientific">Phytobacter massiliensis</name>
    <dbReference type="NCBI Taxonomy" id="1485952"/>
    <lineage>
        <taxon>Bacteria</taxon>
        <taxon>Pseudomonadati</taxon>
        <taxon>Pseudomonadota</taxon>
        <taxon>Gammaproteobacteria</taxon>
        <taxon>Enterobacterales</taxon>
        <taxon>Enterobacteriaceae</taxon>
        <taxon>Phytobacter</taxon>
    </lineage>
</organism>
<protein>
    <submittedName>
        <fullName evidence="2">Uncharacterized protein</fullName>
    </submittedName>
</protein>
<keyword evidence="1" id="KW-1133">Transmembrane helix</keyword>
<proteinExistence type="predicted"/>
<feature type="transmembrane region" description="Helical" evidence="1">
    <location>
        <begin position="45"/>
        <end position="63"/>
    </location>
</feature>
<evidence type="ECO:0000256" key="1">
    <source>
        <dbReference type="SAM" id="Phobius"/>
    </source>
</evidence>
<dbReference type="RefSeq" id="WP_156566096.1">
    <property type="nucleotide sequence ID" value="NZ_CACRTZ010000016.1"/>
</dbReference>
<gene>
    <name evidence="2" type="ORF">EMLFYP7_02056</name>
</gene>
<dbReference type="EMBL" id="CACRTZ010000016">
    <property type="protein sequence ID" value="VYU34509.1"/>
    <property type="molecule type" value="Genomic_DNA"/>
</dbReference>
<name>A0A6N3E491_9ENTR</name>
<keyword evidence="1" id="KW-0472">Membrane</keyword>
<evidence type="ECO:0000313" key="2">
    <source>
        <dbReference type="EMBL" id="VYU34509.1"/>
    </source>
</evidence>
<keyword evidence="1" id="KW-0812">Transmembrane</keyword>
<accession>A0A6N3E491</accession>
<reference evidence="2" key="1">
    <citation type="submission" date="2019-11" db="EMBL/GenBank/DDBJ databases">
        <authorList>
            <person name="Feng L."/>
        </authorList>
    </citation>
    <scope>NUCLEOTIDE SEQUENCE</scope>
    <source>
        <strain evidence="2">EMassiliensisLFYP7</strain>
    </source>
</reference>
<sequence length="106" mass="12007">MAINENDLRKAGFTEREVENLHNRLTRTGGTMDELINALSRRFQVSFWLTVILFLIMLVAIFSGNRTHMISGGVSAVVVLLIAWCTLPPMLAWKARQLHKANSRQV</sequence>
<dbReference type="AlphaFoldDB" id="A0A6N3E491"/>
<feature type="transmembrane region" description="Helical" evidence="1">
    <location>
        <begin position="69"/>
        <end position="93"/>
    </location>
</feature>